<dbReference type="PANTHER" id="PTHR43537">
    <property type="entry name" value="TRANSCRIPTIONAL REGULATOR, GNTR FAMILY"/>
    <property type="match status" value="1"/>
</dbReference>
<dbReference type="InterPro" id="IPR011711">
    <property type="entry name" value="GntR_C"/>
</dbReference>
<feature type="domain" description="HTH gntR-type" evidence="5">
    <location>
        <begin position="27"/>
        <end position="94"/>
    </location>
</feature>
<comment type="caution">
    <text evidence="6">The sequence shown here is derived from an EMBL/GenBank/DDBJ whole genome shotgun (WGS) entry which is preliminary data.</text>
</comment>
<organism evidence="6 7">
    <name type="scientific">Variovorax terrae</name>
    <dbReference type="NCBI Taxonomy" id="2923278"/>
    <lineage>
        <taxon>Bacteria</taxon>
        <taxon>Pseudomonadati</taxon>
        <taxon>Pseudomonadota</taxon>
        <taxon>Betaproteobacteria</taxon>
        <taxon>Burkholderiales</taxon>
        <taxon>Comamonadaceae</taxon>
        <taxon>Variovorax</taxon>
    </lineage>
</organism>
<dbReference type="Gene3D" id="1.20.120.530">
    <property type="entry name" value="GntR ligand-binding domain-like"/>
    <property type="match status" value="1"/>
</dbReference>
<dbReference type="SUPFAM" id="SSF48008">
    <property type="entry name" value="GntR ligand-binding domain-like"/>
    <property type="match status" value="1"/>
</dbReference>
<reference evidence="6" key="1">
    <citation type="submission" date="2022-03" db="EMBL/GenBank/DDBJ databases">
        <authorList>
            <person name="Woo C.Y."/>
        </authorList>
    </citation>
    <scope>NUCLEOTIDE SEQUENCE</scope>
    <source>
        <strain evidence="6">CYS-02</strain>
    </source>
</reference>
<dbReference type="AlphaFoldDB" id="A0A9X1VW93"/>
<dbReference type="PANTHER" id="PTHR43537:SF49">
    <property type="entry name" value="TRANSCRIPTIONAL REGULATORY PROTEIN"/>
    <property type="match status" value="1"/>
</dbReference>
<dbReference type="PROSITE" id="PS50949">
    <property type="entry name" value="HTH_GNTR"/>
    <property type="match status" value="1"/>
</dbReference>
<accession>A0A9X1VW93</accession>
<evidence type="ECO:0000259" key="5">
    <source>
        <dbReference type="PROSITE" id="PS50949"/>
    </source>
</evidence>
<evidence type="ECO:0000313" key="7">
    <source>
        <dbReference type="Proteomes" id="UP001139447"/>
    </source>
</evidence>
<keyword evidence="3" id="KW-0804">Transcription</keyword>
<dbReference type="Proteomes" id="UP001139447">
    <property type="component" value="Unassembled WGS sequence"/>
</dbReference>
<dbReference type="PRINTS" id="PR00035">
    <property type="entry name" value="HTHGNTR"/>
</dbReference>
<dbReference type="SMART" id="SM00895">
    <property type="entry name" value="FCD"/>
    <property type="match status" value="1"/>
</dbReference>
<evidence type="ECO:0000313" key="6">
    <source>
        <dbReference type="EMBL" id="MCJ0764130.1"/>
    </source>
</evidence>
<dbReference type="SUPFAM" id="SSF46785">
    <property type="entry name" value="Winged helix' DNA-binding domain"/>
    <property type="match status" value="1"/>
</dbReference>
<gene>
    <name evidence="6" type="ORF">MMF98_13015</name>
</gene>
<evidence type="ECO:0000256" key="1">
    <source>
        <dbReference type="ARBA" id="ARBA00023015"/>
    </source>
</evidence>
<dbReference type="InterPro" id="IPR000524">
    <property type="entry name" value="Tscrpt_reg_HTH_GntR"/>
</dbReference>
<evidence type="ECO:0000256" key="3">
    <source>
        <dbReference type="ARBA" id="ARBA00023163"/>
    </source>
</evidence>
<dbReference type="InterPro" id="IPR036390">
    <property type="entry name" value="WH_DNA-bd_sf"/>
</dbReference>
<name>A0A9X1VW93_9BURK</name>
<evidence type="ECO:0000256" key="4">
    <source>
        <dbReference type="SAM" id="MobiDB-lite"/>
    </source>
</evidence>
<dbReference type="GO" id="GO:0003700">
    <property type="term" value="F:DNA-binding transcription factor activity"/>
    <property type="evidence" value="ECO:0007669"/>
    <property type="project" value="InterPro"/>
</dbReference>
<dbReference type="Pfam" id="PF07729">
    <property type="entry name" value="FCD"/>
    <property type="match status" value="1"/>
</dbReference>
<dbReference type="RefSeq" id="WP_243306697.1">
    <property type="nucleotide sequence ID" value="NZ_JALGBI010000001.1"/>
</dbReference>
<sequence>MARTPRETAEYPEAAEPAAAGEPGAWASVADSVLGHLEEAILCGELKPGAKISEPEMAKRFGISRAPLREAIRRLEERKLVTHVPRQGARVIVLPPERVRQIFVIREAIEGMAAREAALRISEQDIQHLRDSLKRQSEQLNGPEPVGLPHVSFDIDYHAAIVRASGNEFLIRFLSEDYHALIELCRSRQRRRPERVQRSLQEHARIVDALADRDPELAEMMMRRHIAGARDDVLNHMPQP</sequence>
<dbReference type="Gene3D" id="1.10.10.10">
    <property type="entry name" value="Winged helix-like DNA-binding domain superfamily/Winged helix DNA-binding domain"/>
    <property type="match status" value="1"/>
</dbReference>
<proteinExistence type="predicted"/>
<dbReference type="CDD" id="cd07377">
    <property type="entry name" value="WHTH_GntR"/>
    <property type="match status" value="1"/>
</dbReference>
<evidence type="ECO:0000256" key="2">
    <source>
        <dbReference type="ARBA" id="ARBA00023125"/>
    </source>
</evidence>
<keyword evidence="2" id="KW-0238">DNA-binding</keyword>
<dbReference type="EMBL" id="JALGBI010000001">
    <property type="protein sequence ID" value="MCJ0764130.1"/>
    <property type="molecule type" value="Genomic_DNA"/>
</dbReference>
<dbReference type="SMART" id="SM00345">
    <property type="entry name" value="HTH_GNTR"/>
    <property type="match status" value="1"/>
</dbReference>
<dbReference type="Pfam" id="PF00392">
    <property type="entry name" value="GntR"/>
    <property type="match status" value="1"/>
</dbReference>
<dbReference type="InterPro" id="IPR008920">
    <property type="entry name" value="TF_FadR/GntR_C"/>
</dbReference>
<dbReference type="GO" id="GO:0003677">
    <property type="term" value="F:DNA binding"/>
    <property type="evidence" value="ECO:0007669"/>
    <property type="project" value="UniProtKB-KW"/>
</dbReference>
<feature type="compositionally biased region" description="Low complexity" evidence="4">
    <location>
        <begin position="11"/>
        <end position="22"/>
    </location>
</feature>
<dbReference type="InterPro" id="IPR036388">
    <property type="entry name" value="WH-like_DNA-bd_sf"/>
</dbReference>
<feature type="region of interest" description="Disordered" evidence="4">
    <location>
        <begin position="1"/>
        <end position="22"/>
    </location>
</feature>
<keyword evidence="1" id="KW-0805">Transcription regulation</keyword>
<keyword evidence="7" id="KW-1185">Reference proteome</keyword>
<protein>
    <submittedName>
        <fullName evidence="6">GntR family transcriptional regulator</fullName>
    </submittedName>
</protein>